<comment type="caution">
    <text evidence="1">The sequence shown here is derived from an EMBL/GenBank/DDBJ whole genome shotgun (WGS) entry which is preliminary data.</text>
</comment>
<keyword evidence="2" id="KW-1185">Reference proteome</keyword>
<dbReference type="Proteomes" id="UP001207468">
    <property type="component" value="Unassembled WGS sequence"/>
</dbReference>
<evidence type="ECO:0000313" key="2">
    <source>
        <dbReference type="Proteomes" id="UP001207468"/>
    </source>
</evidence>
<protein>
    <submittedName>
        <fullName evidence="1">Uncharacterized protein</fullName>
    </submittedName>
</protein>
<organism evidence="1 2">
    <name type="scientific">Russula earlei</name>
    <dbReference type="NCBI Taxonomy" id="71964"/>
    <lineage>
        <taxon>Eukaryota</taxon>
        <taxon>Fungi</taxon>
        <taxon>Dikarya</taxon>
        <taxon>Basidiomycota</taxon>
        <taxon>Agaricomycotina</taxon>
        <taxon>Agaricomycetes</taxon>
        <taxon>Russulales</taxon>
        <taxon>Russulaceae</taxon>
        <taxon>Russula</taxon>
    </lineage>
</organism>
<dbReference type="EMBL" id="JAGFNK010000023">
    <property type="protein sequence ID" value="KAI9511317.1"/>
    <property type="molecule type" value="Genomic_DNA"/>
</dbReference>
<gene>
    <name evidence="1" type="ORF">F5148DRAFT_1171670</name>
</gene>
<proteinExistence type="predicted"/>
<accession>A0ACC0UJN2</accession>
<sequence>MLYQRSGELCLYPLSHDGFRASVQSDSPYKGGTFYFKLALPEDFPFKPPTVW</sequence>
<name>A0ACC0UJN2_9AGAM</name>
<evidence type="ECO:0000313" key="1">
    <source>
        <dbReference type="EMBL" id="KAI9511317.1"/>
    </source>
</evidence>
<reference evidence="1" key="1">
    <citation type="submission" date="2021-03" db="EMBL/GenBank/DDBJ databases">
        <title>Evolutionary priming and transition to the ectomycorrhizal habit in an iconic lineage of mushroom-forming fungi: is preadaptation a requirement?</title>
        <authorList>
            <consortium name="DOE Joint Genome Institute"/>
            <person name="Looney B.P."/>
            <person name="Miyauchi S."/>
            <person name="Morin E."/>
            <person name="Drula E."/>
            <person name="Courty P.E."/>
            <person name="Chicoki N."/>
            <person name="Fauchery L."/>
            <person name="Kohler A."/>
            <person name="Kuo A."/>
            <person name="LaButti K."/>
            <person name="Pangilinan J."/>
            <person name="Lipzen A."/>
            <person name="Riley R."/>
            <person name="Andreopoulos W."/>
            <person name="He G."/>
            <person name="Johnson J."/>
            <person name="Barry K.W."/>
            <person name="Grigoriev I.V."/>
            <person name="Nagy L."/>
            <person name="Hibbett D."/>
            <person name="Henrissat B."/>
            <person name="Matheny P.B."/>
            <person name="Labbe J."/>
            <person name="Martin A.F."/>
        </authorList>
    </citation>
    <scope>NUCLEOTIDE SEQUENCE</scope>
    <source>
        <strain evidence="1">BPL698</strain>
    </source>
</reference>